<evidence type="ECO:0000313" key="2">
    <source>
        <dbReference type="EMBL" id="THU98149.1"/>
    </source>
</evidence>
<protein>
    <submittedName>
        <fullName evidence="2">Uncharacterized protein</fullName>
    </submittedName>
</protein>
<keyword evidence="1" id="KW-0812">Transmembrane</keyword>
<feature type="transmembrane region" description="Helical" evidence="1">
    <location>
        <begin position="58"/>
        <end position="80"/>
    </location>
</feature>
<evidence type="ECO:0000313" key="3">
    <source>
        <dbReference type="Proteomes" id="UP000297245"/>
    </source>
</evidence>
<keyword evidence="1" id="KW-1133">Transmembrane helix</keyword>
<dbReference type="AlphaFoldDB" id="A0A4S8M765"/>
<sequence length="292" mass="32354">MSSISLSPAAIASYENELHQLQITACIATAALGMYIWDICTNIRDEYRLLLKGKSFPTFVYFAARLSSLSFLLCHTLSHIYYNDRWVVAIFFTLWLGNVACASVSTLIYGKTATLDFGGTVSCIEENIKIRYASVTVIGALVHDTCVFSAISYRLFKNSQPLYNESIGLQTTTEKYILGKHLPRFSRALFQDGQMLYLITLIASASTTITLYIPSIPMAYRLIADVPQIAILSALACAVFRNLRLGKFSDEELQTTSSSDLPWHAATGADLNNGTRISVLPAIDLETDTKRK</sequence>
<gene>
    <name evidence="2" type="ORF">K435DRAFT_795960</name>
</gene>
<dbReference type="EMBL" id="ML179142">
    <property type="protein sequence ID" value="THU98149.1"/>
    <property type="molecule type" value="Genomic_DNA"/>
</dbReference>
<feature type="transmembrane region" description="Helical" evidence="1">
    <location>
        <begin position="195"/>
        <end position="213"/>
    </location>
</feature>
<reference evidence="2 3" key="1">
    <citation type="journal article" date="2019" name="Nat. Ecol. Evol.">
        <title>Megaphylogeny resolves global patterns of mushroom evolution.</title>
        <authorList>
            <person name="Varga T."/>
            <person name="Krizsan K."/>
            <person name="Foldi C."/>
            <person name="Dima B."/>
            <person name="Sanchez-Garcia M."/>
            <person name="Sanchez-Ramirez S."/>
            <person name="Szollosi G.J."/>
            <person name="Szarkandi J.G."/>
            <person name="Papp V."/>
            <person name="Albert L."/>
            <person name="Andreopoulos W."/>
            <person name="Angelini C."/>
            <person name="Antonin V."/>
            <person name="Barry K.W."/>
            <person name="Bougher N.L."/>
            <person name="Buchanan P."/>
            <person name="Buyck B."/>
            <person name="Bense V."/>
            <person name="Catcheside P."/>
            <person name="Chovatia M."/>
            <person name="Cooper J."/>
            <person name="Damon W."/>
            <person name="Desjardin D."/>
            <person name="Finy P."/>
            <person name="Geml J."/>
            <person name="Haridas S."/>
            <person name="Hughes K."/>
            <person name="Justo A."/>
            <person name="Karasinski D."/>
            <person name="Kautmanova I."/>
            <person name="Kiss B."/>
            <person name="Kocsube S."/>
            <person name="Kotiranta H."/>
            <person name="LaButti K.M."/>
            <person name="Lechner B.E."/>
            <person name="Liimatainen K."/>
            <person name="Lipzen A."/>
            <person name="Lukacs Z."/>
            <person name="Mihaltcheva S."/>
            <person name="Morgado L.N."/>
            <person name="Niskanen T."/>
            <person name="Noordeloos M.E."/>
            <person name="Ohm R.A."/>
            <person name="Ortiz-Santana B."/>
            <person name="Ovrebo C."/>
            <person name="Racz N."/>
            <person name="Riley R."/>
            <person name="Savchenko A."/>
            <person name="Shiryaev A."/>
            <person name="Soop K."/>
            <person name="Spirin V."/>
            <person name="Szebenyi C."/>
            <person name="Tomsovsky M."/>
            <person name="Tulloss R.E."/>
            <person name="Uehling J."/>
            <person name="Grigoriev I.V."/>
            <person name="Vagvolgyi C."/>
            <person name="Papp T."/>
            <person name="Martin F.M."/>
            <person name="Miettinen O."/>
            <person name="Hibbett D.S."/>
            <person name="Nagy L.G."/>
        </authorList>
    </citation>
    <scope>NUCLEOTIDE SEQUENCE [LARGE SCALE GENOMIC DNA]</scope>
    <source>
        <strain evidence="2 3">CBS 962.96</strain>
    </source>
</reference>
<keyword evidence="3" id="KW-1185">Reference proteome</keyword>
<name>A0A4S8M765_DENBC</name>
<organism evidence="2 3">
    <name type="scientific">Dendrothele bispora (strain CBS 962.96)</name>
    <dbReference type="NCBI Taxonomy" id="1314807"/>
    <lineage>
        <taxon>Eukaryota</taxon>
        <taxon>Fungi</taxon>
        <taxon>Dikarya</taxon>
        <taxon>Basidiomycota</taxon>
        <taxon>Agaricomycotina</taxon>
        <taxon>Agaricomycetes</taxon>
        <taxon>Agaricomycetidae</taxon>
        <taxon>Agaricales</taxon>
        <taxon>Agaricales incertae sedis</taxon>
        <taxon>Dendrothele</taxon>
    </lineage>
</organism>
<dbReference type="Proteomes" id="UP000297245">
    <property type="component" value="Unassembled WGS sequence"/>
</dbReference>
<feature type="transmembrane region" description="Helical" evidence="1">
    <location>
        <begin position="20"/>
        <end position="37"/>
    </location>
</feature>
<dbReference type="OrthoDB" id="3038990at2759"/>
<proteinExistence type="predicted"/>
<accession>A0A4S8M765</accession>
<evidence type="ECO:0000256" key="1">
    <source>
        <dbReference type="SAM" id="Phobius"/>
    </source>
</evidence>
<feature type="transmembrane region" description="Helical" evidence="1">
    <location>
        <begin position="86"/>
        <end position="109"/>
    </location>
</feature>
<keyword evidence="1" id="KW-0472">Membrane</keyword>